<protein>
    <submittedName>
        <fullName evidence="1">CLUMA_CG006142, isoform A</fullName>
    </submittedName>
</protein>
<organism evidence="1 2">
    <name type="scientific">Clunio marinus</name>
    <dbReference type="NCBI Taxonomy" id="568069"/>
    <lineage>
        <taxon>Eukaryota</taxon>
        <taxon>Metazoa</taxon>
        <taxon>Ecdysozoa</taxon>
        <taxon>Arthropoda</taxon>
        <taxon>Hexapoda</taxon>
        <taxon>Insecta</taxon>
        <taxon>Pterygota</taxon>
        <taxon>Neoptera</taxon>
        <taxon>Endopterygota</taxon>
        <taxon>Diptera</taxon>
        <taxon>Nematocera</taxon>
        <taxon>Chironomoidea</taxon>
        <taxon>Chironomidae</taxon>
        <taxon>Clunio</taxon>
    </lineage>
</organism>
<keyword evidence="2" id="KW-1185">Reference proteome</keyword>
<proteinExistence type="predicted"/>
<dbReference type="EMBL" id="CVRI01000031">
    <property type="protein sequence ID" value="CRK92577.1"/>
    <property type="molecule type" value="Genomic_DNA"/>
</dbReference>
<name>A0A1J1I2H6_9DIPT</name>
<sequence>MMLGLGRAFLIMECERNNYKIRFPFLVKRCGKNDNFQWGMMVMWIEMKILFNQLLLQKQLKF</sequence>
<dbReference type="Proteomes" id="UP000183832">
    <property type="component" value="Unassembled WGS sequence"/>
</dbReference>
<accession>A0A1J1I2H6</accession>
<dbReference type="AlphaFoldDB" id="A0A1J1I2H6"/>
<evidence type="ECO:0000313" key="1">
    <source>
        <dbReference type="EMBL" id="CRK92577.1"/>
    </source>
</evidence>
<gene>
    <name evidence="1" type="ORF">CLUMA_CG006142</name>
</gene>
<reference evidence="1 2" key="1">
    <citation type="submission" date="2015-04" db="EMBL/GenBank/DDBJ databases">
        <authorList>
            <person name="Syromyatnikov M.Y."/>
            <person name="Popov V.N."/>
        </authorList>
    </citation>
    <scope>NUCLEOTIDE SEQUENCE [LARGE SCALE GENOMIC DNA]</scope>
</reference>
<evidence type="ECO:0000313" key="2">
    <source>
        <dbReference type="Proteomes" id="UP000183832"/>
    </source>
</evidence>